<evidence type="ECO:0000313" key="3">
    <source>
        <dbReference type="Proteomes" id="UP000054538"/>
    </source>
</evidence>
<evidence type="ECO:0000313" key="2">
    <source>
        <dbReference type="EMBL" id="KIK79055.1"/>
    </source>
</evidence>
<proteinExistence type="predicted"/>
<feature type="compositionally biased region" description="Basic and acidic residues" evidence="1">
    <location>
        <begin position="75"/>
        <end position="84"/>
    </location>
</feature>
<organism evidence="2 3">
    <name type="scientific">Paxillus rubicundulus Ve08.2h10</name>
    <dbReference type="NCBI Taxonomy" id="930991"/>
    <lineage>
        <taxon>Eukaryota</taxon>
        <taxon>Fungi</taxon>
        <taxon>Dikarya</taxon>
        <taxon>Basidiomycota</taxon>
        <taxon>Agaricomycotina</taxon>
        <taxon>Agaricomycetes</taxon>
        <taxon>Agaricomycetidae</taxon>
        <taxon>Boletales</taxon>
        <taxon>Paxilineae</taxon>
        <taxon>Paxillaceae</taxon>
        <taxon>Paxillus</taxon>
    </lineage>
</organism>
<dbReference type="AlphaFoldDB" id="A0A0D0DL75"/>
<dbReference type="Proteomes" id="UP000054538">
    <property type="component" value="Unassembled WGS sequence"/>
</dbReference>
<keyword evidence="3" id="KW-1185">Reference proteome</keyword>
<feature type="compositionally biased region" description="Basic and acidic residues" evidence="1">
    <location>
        <begin position="16"/>
        <end position="33"/>
    </location>
</feature>
<dbReference type="InParanoid" id="A0A0D0DL75"/>
<accession>A0A0D0DL75</accession>
<feature type="compositionally biased region" description="Basic residues" evidence="1">
    <location>
        <begin position="1"/>
        <end position="10"/>
    </location>
</feature>
<evidence type="ECO:0000256" key="1">
    <source>
        <dbReference type="SAM" id="MobiDB-lite"/>
    </source>
</evidence>
<reference evidence="3" key="2">
    <citation type="submission" date="2015-01" db="EMBL/GenBank/DDBJ databases">
        <title>Evolutionary Origins and Diversification of the Mycorrhizal Mutualists.</title>
        <authorList>
            <consortium name="DOE Joint Genome Institute"/>
            <consortium name="Mycorrhizal Genomics Consortium"/>
            <person name="Kohler A."/>
            <person name="Kuo A."/>
            <person name="Nagy L.G."/>
            <person name="Floudas D."/>
            <person name="Copeland A."/>
            <person name="Barry K.W."/>
            <person name="Cichocki N."/>
            <person name="Veneault-Fourrey C."/>
            <person name="LaButti K."/>
            <person name="Lindquist E.A."/>
            <person name="Lipzen A."/>
            <person name="Lundell T."/>
            <person name="Morin E."/>
            <person name="Murat C."/>
            <person name="Riley R."/>
            <person name="Ohm R."/>
            <person name="Sun H."/>
            <person name="Tunlid A."/>
            <person name="Henrissat B."/>
            <person name="Grigoriev I.V."/>
            <person name="Hibbett D.S."/>
            <person name="Martin F."/>
        </authorList>
    </citation>
    <scope>NUCLEOTIDE SEQUENCE [LARGE SCALE GENOMIC DNA]</scope>
    <source>
        <strain evidence="3">Ve08.2h10</strain>
    </source>
</reference>
<feature type="region of interest" description="Disordered" evidence="1">
    <location>
        <begin position="1"/>
        <end position="93"/>
    </location>
</feature>
<sequence>MAAKGKRKAAPNHWPMDTKESKDDQGGPTKEEEPGNVGRQPGAQSKYYDMGKQAREVVGNPKDSGMKQARKKVQERKSDGKDGQDPNFKAKAQ</sequence>
<reference evidence="2 3" key="1">
    <citation type="submission" date="2014-04" db="EMBL/GenBank/DDBJ databases">
        <authorList>
            <consortium name="DOE Joint Genome Institute"/>
            <person name="Kuo A."/>
            <person name="Kohler A."/>
            <person name="Jargeat P."/>
            <person name="Nagy L.G."/>
            <person name="Floudas D."/>
            <person name="Copeland A."/>
            <person name="Barry K.W."/>
            <person name="Cichocki N."/>
            <person name="Veneault-Fourrey C."/>
            <person name="LaButti K."/>
            <person name="Lindquist E.A."/>
            <person name="Lipzen A."/>
            <person name="Lundell T."/>
            <person name="Morin E."/>
            <person name="Murat C."/>
            <person name="Sun H."/>
            <person name="Tunlid A."/>
            <person name="Henrissat B."/>
            <person name="Grigoriev I.V."/>
            <person name="Hibbett D.S."/>
            <person name="Martin F."/>
            <person name="Nordberg H.P."/>
            <person name="Cantor M.N."/>
            <person name="Hua S.X."/>
        </authorList>
    </citation>
    <scope>NUCLEOTIDE SEQUENCE [LARGE SCALE GENOMIC DNA]</scope>
    <source>
        <strain evidence="2 3">Ve08.2h10</strain>
    </source>
</reference>
<protein>
    <submittedName>
        <fullName evidence="2">Unplaced genomic scaffold scaffold_1567, whole genome shotgun sequence</fullName>
    </submittedName>
</protein>
<dbReference type="EMBL" id="KN826389">
    <property type="protein sequence ID" value="KIK79055.1"/>
    <property type="molecule type" value="Genomic_DNA"/>
</dbReference>
<name>A0A0D0DL75_9AGAM</name>
<gene>
    <name evidence="2" type="ORF">PAXRUDRAFT_16526</name>
</gene>
<dbReference type="HOGENOM" id="CLU_164202_0_0_1"/>